<evidence type="ECO:0000313" key="2">
    <source>
        <dbReference type="EMBL" id="CAG8893108.1"/>
    </source>
</evidence>
<proteinExistence type="predicted"/>
<name>A0A9W4P3Q7_9EURO</name>
<dbReference type="PROSITE" id="PS51462">
    <property type="entry name" value="NUDIX"/>
    <property type="match status" value="1"/>
</dbReference>
<evidence type="ECO:0000259" key="1">
    <source>
        <dbReference type="PROSITE" id="PS51462"/>
    </source>
</evidence>
<dbReference type="Gene3D" id="3.90.79.10">
    <property type="entry name" value="Nucleoside Triphosphate Pyrophosphohydrolase"/>
    <property type="match status" value="1"/>
</dbReference>
<dbReference type="InterPro" id="IPR015797">
    <property type="entry name" value="NUDIX_hydrolase-like_dom_sf"/>
</dbReference>
<protein>
    <recommendedName>
        <fullName evidence="1">Nudix hydrolase domain-containing protein</fullName>
    </recommendedName>
</protein>
<gene>
    <name evidence="2" type="ORF">PEGY_LOCUS3376</name>
</gene>
<comment type="caution">
    <text evidence="2">The sequence shown here is derived from an EMBL/GenBank/DDBJ whole genome shotgun (WGS) entry which is preliminary data.</text>
</comment>
<organism evidence="2 3">
    <name type="scientific">Penicillium egyptiacum</name>
    <dbReference type="NCBI Taxonomy" id="1303716"/>
    <lineage>
        <taxon>Eukaryota</taxon>
        <taxon>Fungi</taxon>
        <taxon>Dikarya</taxon>
        <taxon>Ascomycota</taxon>
        <taxon>Pezizomycotina</taxon>
        <taxon>Eurotiomycetes</taxon>
        <taxon>Eurotiomycetidae</taxon>
        <taxon>Eurotiales</taxon>
        <taxon>Aspergillaceae</taxon>
        <taxon>Penicillium</taxon>
    </lineage>
</organism>
<feature type="domain" description="Nudix hydrolase" evidence="1">
    <location>
        <begin position="56"/>
        <end position="191"/>
    </location>
</feature>
<dbReference type="PANTHER" id="PTHR43736:SF1">
    <property type="entry name" value="DIHYDRONEOPTERIN TRIPHOSPHATE DIPHOSPHATASE"/>
    <property type="match status" value="1"/>
</dbReference>
<dbReference type="SUPFAM" id="SSF55811">
    <property type="entry name" value="Nudix"/>
    <property type="match status" value="1"/>
</dbReference>
<dbReference type="EMBL" id="CAJVRC010000846">
    <property type="protein sequence ID" value="CAG8893108.1"/>
    <property type="molecule type" value="Genomic_DNA"/>
</dbReference>
<sequence>MQNLRVVKVSQEKPLFQAIIPYHLSLIQNDAMAVNAFPNFPYEQRLHLSPQELDPTKCWVIGAAIFQNTNSQDPSLLLLKRAPHEKAFANAWELPGGHVELTDKTIADAVKREVREETSQVVAEFVGEIEPIAWESRTKSNFQLNYVVTVRLGDEVKLNPDEHTACMWARKEQTVSLFMTSEMRKVVRNAFKFAAQAA</sequence>
<dbReference type="Proteomes" id="UP001154252">
    <property type="component" value="Unassembled WGS sequence"/>
</dbReference>
<dbReference type="PANTHER" id="PTHR43736">
    <property type="entry name" value="ADP-RIBOSE PYROPHOSPHATASE"/>
    <property type="match status" value="1"/>
</dbReference>
<reference evidence="2" key="1">
    <citation type="submission" date="2021-07" db="EMBL/GenBank/DDBJ databases">
        <authorList>
            <person name="Branca A.L. A."/>
        </authorList>
    </citation>
    <scope>NUCLEOTIDE SEQUENCE</scope>
</reference>
<dbReference type="AlphaFoldDB" id="A0A9W4P3Q7"/>
<keyword evidence="3" id="KW-1185">Reference proteome</keyword>
<evidence type="ECO:0000313" key="3">
    <source>
        <dbReference type="Proteomes" id="UP001154252"/>
    </source>
</evidence>
<accession>A0A9W4P3Q7</accession>
<dbReference type="CDD" id="cd02883">
    <property type="entry name" value="NUDIX_Hydrolase"/>
    <property type="match status" value="1"/>
</dbReference>
<dbReference type="Pfam" id="PF00293">
    <property type="entry name" value="NUDIX"/>
    <property type="match status" value="1"/>
</dbReference>
<dbReference type="OrthoDB" id="276276at2759"/>
<dbReference type="InterPro" id="IPR000086">
    <property type="entry name" value="NUDIX_hydrolase_dom"/>
</dbReference>